<reference evidence="2" key="3">
    <citation type="journal article" date="2011" name="PLoS ONE">
        <title>Genome sequence of a mesophilic hydrogenotrophic methanogen Methanocella paludicola, the first cultivated representative of the order Methanocellales.</title>
        <authorList>
            <person name="Sakai S."/>
            <person name="Takaki Y."/>
            <person name="Shimamura S."/>
            <person name="Sekine M."/>
            <person name="Tajima T."/>
            <person name="Kosugi H."/>
            <person name="Ichikawa N."/>
            <person name="Tasumi E."/>
            <person name="Hiraki A.T."/>
            <person name="Shimizu A."/>
            <person name="Kato Y."/>
            <person name="Nishiko R."/>
            <person name="Mori K."/>
            <person name="Fujita N."/>
            <person name="Imachi H."/>
            <person name="Takai K."/>
        </authorList>
    </citation>
    <scope>NUCLEOTIDE SEQUENCE [LARGE SCALE GENOMIC DNA]</scope>
    <source>
        <strain evidence="2">DSM 17711 / JCM 13418 / NBRC 101707 / SANAE</strain>
    </source>
</reference>
<sequence length="152" mass="17333">MAHTKNIMAREAGRGKFRGIPLRAHHLLCLLGFQGIGYTADFIRNFQKVKRMIDQHPDLQIEVVDTSDMICIACPNMQNNECFRSGLKLNQKVKDIDRRVMERLGIKPGDRFKAAEFYALVKEKIKPGDINEICQGCEWLNLGFCPRGLANL</sequence>
<accession>D1YVQ1</accession>
<dbReference type="KEGG" id="mpd:MCP_0451"/>
<organism evidence="1 2">
    <name type="scientific">Methanocella paludicola (strain DSM 17711 / JCM 13418 / NBRC 101707 / SANAE)</name>
    <dbReference type="NCBI Taxonomy" id="304371"/>
    <lineage>
        <taxon>Archaea</taxon>
        <taxon>Methanobacteriati</taxon>
        <taxon>Methanobacteriota</taxon>
        <taxon>Stenosarchaea group</taxon>
        <taxon>Methanomicrobia</taxon>
        <taxon>Methanocellales</taxon>
        <taxon>Methanocellaceae</taxon>
        <taxon>Methanocella</taxon>
    </lineage>
</organism>
<keyword evidence="2" id="KW-1185">Reference proteome</keyword>
<evidence type="ECO:0000313" key="1">
    <source>
        <dbReference type="EMBL" id="BAI60523.1"/>
    </source>
</evidence>
<gene>
    <name evidence="1" type="ordered locus">MCP_0451</name>
</gene>
<dbReference type="InterPro" id="IPR009702">
    <property type="entry name" value="DUF1284"/>
</dbReference>
<protein>
    <recommendedName>
        <fullName evidence="3">DUF1284 domain-containing protein</fullName>
    </recommendedName>
</protein>
<reference evidence="1 2" key="1">
    <citation type="journal article" date="2007" name="Appl. Environ. Microbiol.">
        <title>Isolation of key methanogens for global methane emission from rice paddy fields: a novel isolate affiliated with the clone cluster rice cluster I.</title>
        <authorList>
            <person name="Sakai S."/>
            <person name="Imachi H."/>
            <person name="Sekiguchi Y."/>
            <person name="Ohashi A."/>
            <person name="Harada H."/>
            <person name="Kamagata Y."/>
        </authorList>
    </citation>
    <scope>NUCLEOTIDE SEQUENCE [LARGE SCALE GENOMIC DNA]</scope>
    <source>
        <strain evidence="2">DSM 17711 / JCM 13418 / NBRC 101707 / SANAE</strain>
    </source>
</reference>
<dbReference type="AlphaFoldDB" id="D1YVQ1"/>
<dbReference type="eggNOG" id="arCOG04456">
    <property type="taxonomic scope" value="Archaea"/>
</dbReference>
<name>D1YVQ1_METPS</name>
<dbReference type="Pfam" id="PF06935">
    <property type="entry name" value="DUF1284"/>
    <property type="match status" value="1"/>
</dbReference>
<dbReference type="EMBL" id="AP011532">
    <property type="protein sequence ID" value="BAI60523.1"/>
    <property type="molecule type" value="Genomic_DNA"/>
</dbReference>
<proteinExistence type="predicted"/>
<reference evidence="1 2" key="2">
    <citation type="journal article" date="2008" name="Int. J. Syst. Evol. Microbiol.">
        <title>Methanocella paludicola gen. nov., sp. nov., a methane-producing archaeon, the first isolate of the lineage 'Rice Cluster I', and proposal of the new archaeal order Methanocellales ord. nov.</title>
        <authorList>
            <person name="Sakai S."/>
            <person name="Imachi H."/>
            <person name="Hanada S."/>
            <person name="Ohashi A."/>
            <person name="Harada H."/>
            <person name="Kamagata Y."/>
        </authorList>
    </citation>
    <scope>NUCLEOTIDE SEQUENCE [LARGE SCALE GENOMIC DNA]</scope>
    <source>
        <strain evidence="2">DSM 17711 / JCM 13418 / NBRC 101707 / SANAE</strain>
    </source>
</reference>
<dbReference type="InParanoid" id="D1YVQ1"/>
<dbReference type="STRING" id="304371.MCP_0451"/>
<dbReference type="Proteomes" id="UP000001882">
    <property type="component" value="Chromosome"/>
</dbReference>
<evidence type="ECO:0000313" key="2">
    <source>
        <dbReference type="Proteomes" id="UP000001882"/>
    </source>
</evidence>
<evidence type="ECO:0008006" key="3">
    <source>
        <dbReference type="Google" id="ProtNLM"/>
    </source>
</evidence>